<evidence type="ECO:0000313" key="2">
    <source>
        <dbReference type="EMBL" id="MBD0379618.1"/>
    </source>
</evidence>
<proteinExistence type="predicted"/>
<sequence length="157" mass="18240">MKKEDLIMVEELNMLLADLGEEIQNDGTEEPVSAQRLISLQKAVMLLSKQVMSLQDELHEHSQSQHRQQEQLFRQLKLGLERKLDQQWAAMMEQHWRSDSGTEQNPQIAGDAEAAPKEERLAPEPASAEEPAPTYSRVKSYRKIRKRRKSFIEKLFE</sequence>
<organism evidence="2 3">
    <name type="scientific">Paenibacillus sedimenti</name>
    <dbReference type="NCBI Taxonomy" id="2770274"/>
    <lineage>
        <taxon>Bacteria</taxon>
        <taxon>Bacillati</taxon>
        <taxon>Bacillota</taxon>
        <taxon>Bacilli</taxon>
        <taxon>Bacillales</taxon>
        <taxon>Paenibacillaceae</taxon>
        <taxon>Paenibacillus</taxon>
    </lineage>
</organism>
<keyword evidence="3" id="KW-1185">Reference proteome</keyword>
<accession>A0A926QIH4</accession>
<feature type="region of interest" description="Disordered" evidence="1">
    <location>
        <begin position="94"/>
        <end position="137"/>
    </location>
</feature>
<gene>
    <name evidence="2" type="ORF">ICC18_05775</name>
</gene>
<comment type="caution">
    <text evidence="2">The sequence shown here is derived from an EMBL/GenBank/DDBJ whole genome shotgun (WGS) entry which is preliminary data.</text>
</comment>
<feature type="compositionally biased region" description="Low complexity" evidence="1">
    <location>
        <begin position="123"/>
        <end position="137"/>
    </location>
</feature>
<name>A0A926QIH4_9BACL</name>
<evidence type="ECO:0000256" key="1">
    <source>
        <dbReference type="SAM" id="MobiDB-lite"/>
    </source>
</evidence>
<dbReference type="AlphaFoldDB" id="A0A926QIH4"/>
<dbReference type="RefSeq" id="WP_188173424.1">
    <property type="nucleotide sequence ID" value="NZ_JACVVD010000002.1"/>
</dbReference>
<protein>
    <submittedName>
        <fullName evidence="2">Uncharacterized protein</fullName>
    </submittedName>
</protein>
<reference evidence="2" key="1">
    <citation type="submission" date="2020-09" db="EMBL/GenBank/DDBJ databases">
        <title>Draft Genome Sequence of Paenibacillus sp. WST5.</title>
        <authorList>
            <person name="Bao Z."/>
        </authorList>
    </citation>
    <scope>NUCLEOTIDE SEQUENCE</scope>
    <source>
        <strain evidence="2">WST5</strain>
    </source>
</reference>
<dbReference type="Proteomes" id="UP000650466">
    <property type="component" value="Unassembled WGS sequence"/>
</dbReference>
<evidence type="ECO:0000313" key="3">
    <source>
        <dbReference type="Proteomes" id="UP000650466"/>
    </source>
</evidence>
<dbReference type="EMBL" id="JACVVD010000002">
    <property type="protein sequence ID" value="MBD0379618.1"/>
    <property type="molecule type" value="Genomic_DNA"/>
</dbReference>